<dbReference type="Pfam" id="PF01464">
    <property type="entry name" value="SLT"/>
    <property type="match status" value="1"/>
</dbReference>
<comment type="caution">
    <text evidence="5">The sequence shown here is derived from an EMBL/GenBank/DDBJ whole genome shotgun (WGS) entry which is preliminary data.</text>
</comment>
<accession>A0ABU7GDB4</accession>
<feature type="domain" description="Transglycosylase SLT" evidence="4">
    <location>
        <begin position="94"/>
        <end position="194"/>
    </location>
</feature>
<evidence type="ECO:0000256" key="2">
    <source>
        <dbReference type="ARBA" id="ARBA00009387"/>
    </source>
</evidence>
<feature type="chain" id="PRO_5045176386" evidence="3">
    <location>
        <begin position="26"/>
        <end position="215"/>
    </location>
</feature>
<reference evidence="5 6" key="1">
    <citation type="submission" date="2024-01" db="EMBL/GenBank/DDBJ databases">
        <title>The genome sequence of Erythrobacteraceae sp. strain 1XM1-14.</title>
        <authorList>
            <person name="Liu Y."/>
        </authorList>
    </citation>
    <scope>NUCLEOTIDE SEQUENCE [LARGE SCALE GENOMIC DNA]</scope>
    <source>
        <strain evidence="5 6">1XM1-14</strain>
    </source>
</reference>
<evidence type="ECO:0000313" key="6">
    <source>
        <dbReference type="Proteomes" id="UP001343492"/>
    </source>
</evidence>
<keyword evidence="3" id="KW-0732">Signal</keyword>
<dbReference type="PANTHER" id="PTHR37423">
    <property type="entry name" value="SOLUBLE LYTIC MUREIN TRANSGLYCOSYLASE-RELATED"/>
    <property type="match status" value="1"/>
</dbReference>
<comment type="similarity">
    <text evidence="1">Belongs to the transglycosylase Slt family.</text>
</comment>
<dbReference type="SUPFAM" id="SSF53955">
    <property type="entry name" value="Lysozyme-like"/>
    <property type="match status" value="1"/>
</dbReference>
<dbReference type="Proteomes" id="UP001343492">
    <property type="component" value="Unassembled WGS sequence"/>
</dbReference>
<organism evidence="5 6">
    <name type="scientific">Altererythrobacter litoralis</name>
    <dbReference type="NCBI Taxonomy" id="3113904"/>
    <lineage>
        <taxon>Bacteria</taxon>
        <taxon>Pseudomonadati</taxon>
        <taxon>Pseudomonadota</taxon>
        <taxon>Alphaproteobacteria</taxon>
        <taxon>Sphingomonadales</taxon>
        <taxon>Erythrobacteraceae</taxon>
        <taxon>Altererythrobacter</taxon>
    </lineage>
</organism>
<evidence type="ECO:0000313" key="5">
    <source>
        <dbReference type="EMBL" id="MEE1876911.1"/>
    </source>
</evidence>
<dbReference type="EMBL" id="JAZDQV010000003">
    <property type="protein sequence ID" value="MEE1876911.1"/>
    <property type="molecule type" value="Genomic_DNA"/>
</dbReference>
<evidence type="ECO:0000256" key="3">
    <source>
        <dbReference type="SAM" id="SignalP"/>
    </source>
</evidence>
<evidence type="ECO:0000259" key="4">
    <source>
        <dbReference type="Pfam" id="PF01464"/>
    </source>
</evidence>
<feature type="signal peptide" evidence="3">
    <location>
        <begin position="1"/>
        <end position="25"/>
    </location>
</feature>
<keyword evidence="6" id="KW-1185">Reference proteome</keyword>
<dbReference type="Gene3D" id="1.10.530.10">
    <property type="match status" value="1"/>
</dbReference>
<protein>
    <submittedName>
        <fullName evidence="5">Lytic transglycosylase domain-containing protein</fullName>
        <ecNumber evidence="5">4.2.2.n1</ecNumber>
    </submittedName>
</protein>
<comment type="similarity">
    <text evidence="2">Belongs to the virb1 family.</text>
</comment>
<dbReference type="InterPro" id="IPR023346">
    <property type="entry name" value="Lysozyme-like_dom_sf"/>
</dbReference>
<dbReference type="RefSeq" id="WP_354144014.1">
    <property type="nucleotide sequence ID" value="NZ_JAZDQV010000003.1"/>
</dbReference>
<dbReference type="EC" id="4.2.2.n1" evidence="5"/>
<name>A0ABU7GDB4_9SPHN</name>
<dbReference type="CDD" id="cd00254">
    <property type="entry name" value="LT-like"/>
    <property type="match status" value="1"/>
</dbReference>
<dbReference type="PANTHER" id="PTHR37423:SF2">
    <property type="entry name" value="MEMBRANE-BOUND LYTIC MUREIN TRANSGLYCOSYLASE C"/>
    <property type="match status" value="1"/>
</dbReference>
<gene>
    <name evidence="5" type="ORF">VRS74_04340</name>
</gene>
<evidence type="ECO:0000256" key="1">
    <source>
        <dbReference type="ARBA" id="ARBA00007734"/>
    </source>
</evidence>
<dbReference type="GO" id="GO:0016829">
    <property type="term" value="F:lyase activity"/>
    <property type="evidence" value="ECO:0007669"/>
    <property type="project" value="UniProtKB-KW"/>
</dbReference>
<sequence>MPILSQSPYWPGAVALALASVPAQADVLELGADGARWVAGGPAEASAAPDKPAAAIVIADAPRPEPAQRDPQLVTHSEATARGVPAAYAAKVAELAARYDLSPALIEALVWQESRWQHSAVSPKGARGLAQLMPGTARDLGVDPADPFSNLEGGARYLREQLNRFDGDLEKALAAYNAGPGRVERAGGVPRIAETRQYVAAIMGRLNNHSNKEAR</sequence>
<proteinExistence type="inferred from homology"/>
<dbReference type="InterPro" id="IPR008258">
    <property type="entry name" value="Transglycosylase_SLT_dom_1"/>
</dbReference>
<keyword evidence="5" id="KW-0456">Lyase</keyword>